<evidence type="ECO:0000313" key="2">
    <source>
        <dbReference type="Proteomes" id="UP000608579"/>
    </source>
</evidence>
<sequence length="203" mass="22957">MRCSKAAIMLQDRRLADKIIKEARSRGVTLMQVLDTHVIPLNTKVLITSRSDLKEPTHLTPVFVEDFTSVRAIIDKVIEVNAGKKKIREVTISIDPGKRMGVAFIADGVIIRTANYTDYNNLISDILEFANIHPTAQLNIVIGSGAGEYRDKLIEKINQQFTDKSINIYLIPEHGSSHHGIKIKIDETAALTFHKRFRKKLRR</sequence>
<protein>
    <submittedName>
        <fullName evidence="1">Uncharacterized protein</fullName>
    </submittedName>
</protein>
<reference evidence="1" key="1">
    <citation type="journal article" date="2020" name="ISME J.">
        <title>Gammaproteobacteria mediating utilization of methyl-, sulfur- and petroleum organic compounds in deep ocean hydrothermal plumes.</title>
        <authorList>
            <person name="Zhou Z."/>
            <person name="Liu Y."/>
            <person name="Pan J."/>
            <person name="Cron B.R."/>
            <person name="Toner B.M."/>
            <person name="Anantharaman K."/>
            <person name="Breier J.A."/>
            <person name="Dick G.J."/>
            <person name="Li M."/>
        </authorList>
    </citation>
    <scope>NUCLEOTIDE SEQUENCE</scope>
    <source>
        <strain evidence="1">SZUA-1515</strain>
    </source>
</reference>
<name>A0A832ZUA2_CALS0</name>
<gene>
    <name evidence="1" type="ORF">EYH45_00180</name>
</gene>
<comment type="caution">
    <text evidence="1">The sequence shown here is derived from an EMBL/GenBank/DDBJ whole genome shotgun (WGS) entry which is preliminary data.</text>
</comment>
<proteinExistence type="predicted"/>
<dbReference type="EMBL" id="DQVM01000003">
    <property type="protein sequence ID" value="HIQ28962.1"/>
    <property type="molecule type" value="Genomic_DNA"/>
</dbReference>
<dbReference type="AlphaFoldDB" id="A0A832ZUA2"/>
<dbReference type="Proteomes" id="UP000608579">
    <property type="component" value="Unassembled WGS sequence"/>
</dbReference>
<accession>A0A832ZUA2</accession>
<organism evidence="1 2">
    <name type="scientific">Caldiarchaeum subterraneum</name>
    <dbReference type="NCBI Taxonomy" id="311458"/>
    <lineage>
        <taxon>Archaea</taxon>
        <taxon>Nitrososphaerota</taxon>
        <taxon>Candidatus Caldarchaeales</taxon>
        <taxon>Candidatus Caldarchaeaceae</taxon>
        <taxon>Candidatus Caldarchaeum</taxon>
    </lineage>
</organism>
<evidence type="ECO:0000313" key="1">
    <source>
        <dbReference type="EMBL" id="HIQ28962.1"/>
    </source>
</evidence>